<organism evidence="1 2">
    <name type="scientific">Nitrosomonas nitrosa</name>
    <dbReference type="NCBI Taxonomy" id="52442"/>
    <lineage>
        <taxon>Bacteria</taxon>
        <taxon>Pseudomonadati</taxon>
        <taxon>Pseudomonadota</taxon>
        <taxon>Betaproteobacteria</taxon>
        <taxon>Nitrosomonadales</taxon>
        <taxon>Nitrosomonadaceae</taxon>
        <taxon>Nitrosomonas</taxon>
    </lineage>
</organism>
<dbReference type="EMBL" id="CAJNAP010000045">
    <property type="protein sequence ID" value="CAE6514942.1"/>
    <property type="molecule type" value="Genomic_DNA"/>
</dbReference>
<evidence type="ECO:0000313" key="1">
    <source>
        <dbReference type="EMBL" id="CAE6514942.1"/>
    </source>
</evidence>
<gene>
    <name evidence="1" type="ORF">NMYAN_50174</name>
</gene>
<comment type="caution">
    <text evidence="1">The sequence shown here is derived from an EMBL/GenBank/DDBJ whole genome shotgun (WGS) entry which is preliminary data.</text>
</comment>
<accession>A0A8H8Z1Q4</accession>
<evidence type="ECO:0000313" key="2">
    <source>
        <dbReference type="Proteomes" id="UP000601736"/>
    </source>
</evidence>
<dbReference type="AlphaFoldDB" id="A0A8H8Z1Q4"/>
<proteinExistence type="predicted"/>
<name>A0A8H8Z1Q4_9PROT</name>
<sequence>MLSENRLIYYGQSSSKIHQITDQDIDRILNEADQTVAACVNKERKVRAPQSRMPVNGRPP</sequence>
<reference evidence="1" key="1">
    <citation type="submission" date="2021-02" db="EMBL/GenBank/DDBJ databases">
        <authorList>
            <person name="Han P."/>
        </authorList>
    </citation>
    <scope>NUCLEOTIDE SEQUENCE</scope>
    <source>
        <strain evidence="1">Nitrosomonas nitrosa 18-3D</strain>
    </source>
</reference>
<protein>
    <submittedName>
        <fullName evidence="1">Uncharacterized protein</fullName>
    </submittedName>
</protein>
<dbReference type="Proteomes" id="UP000601736">
    <property type="component" value="Unassembled WGS sequence"/>
</dbReference>